<organism evidence="2 4">
    <name type="scientific">Lentzea atacamensis</name>
    <dbReference type="NCBI Taxonomy" id="531938"/>
    <lineage>
        <taxon>Bacteria</taxon>
        <taxon>Bacillati</taxon>
        <taxon>Actinomycetota</taxon>
        <taxon>Actinomycetes</taxon>
        <taxon>Pseudonocardiales</taxon>
        <taxon>Pseudonocardiaceae</taxon>
        <taxon>Lentzea</taxon>
    </lineage>
</organism>
<comment type="caution">
    <text evidence="2">The sequence shown here is derived from an EMBL/GenBank/DDBJ whole genome shotgun (WGS) entry which is preliminary data.</text>
</comment>
<dbReference type="EMBL" id="QGHB01000002">
    <property type="protein sequence ID" value="PWK89589.1"/>
    <property type="molecule type" value="Genomic_DNA"/>
</dbReference>
<feature type="region of interest" description="Disordered" evidence="1">
    <location>
        <begin position="52"/>
        <end position="98"/>
    </location>
</feature>
<evidence type="ECO:0000313" key="4">
    <source>
        <dbReference type="Proteomes" id="UP000246005"/>
    </source>
</evidence>
<dbReference type="AlphaFoldDB" id="A0A316I972"/>
<evidence type="ECO:0000256" key="1">
    <source>
        <dbReference type="SAM" id="MobiDB-lite"/>
    </source>
</evidence>
<accession>A0A316I972</accession>
<keyword evidence="5" id="KW-1185">Reference proteome</keyword>
<proteinExistence type="predicted"/>
<gene>
    <name evidence="3" type="ORF">C8D87_11149</name>
    <name evidence="2" type="ORF">C8D88_102864</name>
</gene>
<reference evidence="2 4" key="1">
    <citation type="submission" date="2018-05" db="EMBL/GenBank/DDBJ databases">
        <title>Genomic Encyclopedia of Type Strains, Phase IV (KMG-IV): sequencing the most valuable type-strain genomes for metagenomic binning, comparative biology and taxonomic classification.</title>
        <authorList>
            <person name="Goeker M."/>
        </authorList>
    </citation>
    <scope>NUCLEOTIDE SEQUENCE [LARGE SCALE GENOMIC DNA]</scope>
    <source>
        <strain evidence="3 5">DSM 45479</strain>
        <strain evidence="2 4">DSM 45480</strain>
    </source>
</reference>
<dbReference type="Proteomes" id="UP000246005">
    <property type="component" value="Unassembled WGS sequence"/>
</dbReference>
<feature type="compositionally biased region" description="Basic residues" evidence="1">
    <location>
        <begin position="71"/>
        <end position="80"/>
    </location>
</feature>
<evidence type="ECO:0000313" key="5">
    <source>
        <dbReference type="Proteomes" id="UP000248714"/>
    </source>
</evidence>
<dbReference type="EMBL" id="QLTT01000011">
    <property type="protein sequence ID" value="RAS60631.1"/>
    <property type="molecule type" value="Genomic_DNA"/>
</dbReference>
<sequence>MSCAAPTVDGNRLTVDVDALQQENPDNRHDSTGIGEITCGVRQVTACISVPPSGADMAERKKPGATQFTRARPRNSRARLRQAASSPALAAAYRLNPG</sequence>
<feature type="compositionally biased region" description="Low complexity" evidence="1">
    <location>
        <begin position="81"/>
        <end position="98"/>
    </location>
</feature>
<protein>
    <submittedName>
        <fullName evidence="2">Uncharacterized protein</fullName>
    </submittedName>
</protein>
<evidence type="ECO:0000313" key="3">
    <source>
        <dbReference type="EMBL" id="RAS60631.1"/>
    </source>
</evidence>
<evidence type="ECO:0000313" key="2">
    <source>
        <dbReference type="EMBL" id="PWK89589.1"/>
    </source>
</evidence>
<name>A0A316I972_9PSEU</name>
<dbReference type="Proteomes" id="UP000248714">
    <property type="component" value="Unassembled WGS sequence"/>
</dbReference>